<accession>A0A4C1Y213</accession>
<dbReference type="EMBL" id="BGZK01001056">
    <property type="protein sequence ID" value="GBP69918.1"/>
    <property type="molecule type" value="Genomic_DNA"/>
</dbReference>
<dbReference type="AlphaFoldDB" id="A0A4C1Y213"/>
<comment type="caution">
    <text evidence="1">The sequence shown here is derived from an EMBL/GenBank/DDBJ whole genome shotgun (WGS) entry which is preliminary data.</text>
</comment>
<name>A0A4C1Y213_EUMVA</name>
<gene>
    <name evidence="1" type="ORF">EVAR_83236_1</name>
</gene>
<sequence>MDIGRMTEDKVQYNARNSAAMKLVTTASQWRKIGTRRRRRTRRGALTLRIASFSDSSEQQSFMRFDVLWMLLRVKTNPAFLYLKINFVLGSTSNSKYSSIEQTVESFDLEYFTSSRRGSEAADDSRHRVSDNFETNGLVLLCKARNE</sequence>
<protein>
    <submittedName>
        <fullName evidence="1">Uncharacterized protein</fullName>
    </submittedName>
</protein>
<evidence type="ECO:0000313" key="2">
    <source>
        <dbReference type="Proteomes" id="UP000299102"/>
    </source>
</evidence>
<organism evidence="1 2">
    <name type="scientific">Eumeta variegata</name>
    <name type="common">Bagworm moth</name>
    <name type="synonym">Eumeta japonica</name>
    <dbReference type="NCBI Taxonomy" id="151549"/>
    <lineage>
        <taxon>Eukaryota</taxon>
        <taxon>Metazoa</taxon>
        <taxon>Ecdysozoa</taxon>
        <taxon>Arthropoda</taxon>
        <taxon>Hexapoda</taxon>
        <taxon>Insecta</taxon>
        <taxon>Pterygota</taxon>
        <taxon>Neoptera</taxon>
        <taxon>Endopterygota</taxon>
        <taxon>Lepidoptera</taxon>
        <taxon>Glossata</taxon>
        <taxon>Ditrysia</taxon>
        <taxon>Tineoidea</taxon>
        <taxon>Psychidae</taxon>
        <taxon>Oiketicinae</taxon>
        <taxon>Eumeta</taxon>
    </lineage>
</organism>
<reference evidence="1 2" key="1">
    <citation type="journal article" date="2019" name="Commun. Biol.">
        <title>The bagworm genome reveals a unique fibroin gene that provides high tensile strength.</title>
        <authorList>
            <person name="Kono N."/>
            <person name="Nakamura H."/>
            <person name="Ohtoshi R."/>
            <person name="Tomita M."/>
            <person name="Numata K."/>
            <person name="Arakawa K."/>
        </authorList>
    </citation>
    <scope>NUCLEOTIDE SEQUENCE [LARGE SCALE GENOMIC DNA]</scope>
</reference>
<dbReference type="Proteomes" id="UP000299102">
    <property type="component" value="Unassembled WGS sequence"/>
</dbReference>
<evidence type="ECO:0000313" key="1">
    <source>
        <dbReference type="EMBL" id="GBP69918.1"/>
    </source>
</evidence>
<keyword evidence="2" id="KW-1185">Reference proteome</keyword>
<proteinExistence type="predicted"/>